<dbReference type="GO" id="GO:0071949">
    <property type="term" value="F:FAD binding"/>
    <property type="evidence" value="ECO:0007669"/>
    <property type="project" value="InterPro"/>
</dbReference>
<dbReference type="Gene3D" id="3.30.465.10">
    <property type="match status" value="1"/>
</dbReference>
<keyword evidence="1" id="KW-0285">Flavoprotein</keyword>
<evidence type="ECO:0000259" key="3">
    <source>
        <dbReference type="PROSITE" id="PS51387"/>
    </source>
</evidence>
<dbReference type="EMBL" id="AP025523">
    <property type="protein sequence ID" value="BDE05663.1"/>
    <property type="molecule type" value="Genomic_DNA"/>
</dbReference>
<dbReference type="PROSITE" id="PS51387">
    <property type="entry name" value="FAD_PCMH"/>
    <property type="match status" value="1"/>
</dbReference>
<dbReference type="InterPro" id="IPR016169">
    <property type="entry name" value="FAD-bd_PCMH_sub2"/>
</dbReference>
<keyword evidence="5" id="KW-1185">Reference proteome</keyword>
<name>A0AAN1XWL9_UNVUL</name>
<evidence type="ECO:0000313" key="5">
    <source>
        <dbReference type="Proteomes" id="UP001317532"/>
    </source>
</evidence>
<dbReference type="AlphaFoldDB" id="A0AAN1XWL9"/>
<dbReference type="InterPro" id="IPR036318">
    <property type="entry name" value="FAD-bd_PCMH-like_sf"/>
</dbReference>
<dbReference type="RefSeq" id="WP_317996690.1">
    <property type="nucleotide sequence ID" value="NZ_AP025523.1"/>
</dbReference>
<gene>
    <name evidence="4" type="ORF">WPS_09390</name>
</gene>
<reference evidence="4 5" key="1">
    <citation type="journal article" date="2022" name="ISME Commun">
        <title>Vulcanimicrobium alpinus gen. nov. sp. nov., the first cultivated representative of the candidate phylum 'Eremiobacterota', is a metabolically versatile aerobic anoxygenic phototroph.</title>
        <authorList>
            <person name="Yabe S."/>
            <person name="Muto K."/>
            <person name="Abe K."/>
            <person name="Yokota A."/>
            <person name="Staudigel H."/>
            <person name="Tebo B.M."/>
        </authorList>
    </citation>
    <scope>NUCLEOTIDE SEQUENCE [LARGE SCALE GENOMIC DNA]</scope>
    <source>
        <strain evidence="4 5">WC8-2</strain>
    </source>
</reference>
<feature type="domain" description="FAD-binding PCMH-type" evidence="3">
    <location>
        <begin position="5"/>
        <end position="184"/>
    </location>
</feature>
<dbReference type="InterPro" id="IPR006094">
    <property type="entry name" value="Oxid_FAD_bind_N"/>
</dbReference>
<protein>
    <submittedName>
        <fullName evidence="4">FAD-linked oxidase</fullName>
    </submittedName>
</protein>
<dbReference type="InterPro" id="IPR016164">
    <property type="entry name" value="FAD-linked_Oxase-like_C"/>
</dbReference>
<sequence>MIAGSPKSAPRVVEPADAGELAAALRAAADAGEAVLVRGGGTLLAAANPPRRCDAVIATTRLCAVHSYDPRDLTIGAGAGMTLAALAETLAQHGQFLPLDAPFPARATIGGTLAAGWTGPRRSAYGRARDLLIGSTVALADGTLAASGGMVVKNVTGYDMGKLYVGSHGTLGAFVRANFKVLPMPPARRFAVSRFDPGSRERLDAGLHALMVPPVALLIRDGFAALLDGDARGDHRPEIVALFEGSESSVERGVRDYRSTLGAAGVAETRILDGADAAAVFQRAIDSVVAPADGQEVTLLARGLPSEAVHRAEAARTALGANVPVRTLADLLTGDVVAGIAGDAGALARGVARLRDVLGRAQIVASHLPAGVEIDAWGTAPSTIGTMRALKARFDPHGTLAPGGFVGGI</sequence>
<evidence type="ECO:0000256" key="2">
    <source>
        <dbReference type="ARBA" id="ARBA00022827"/>
    </source>
</evidence>
<proteinExistence type="predicted"/>
<dbReference type="InterPro" id="IPR016166">
    <property type="entry name" value="FAD-bd_PCMH"/>
</dbReference>
<organism evidence="4 5">
    <name type="scientific">Vulcanimicrobium alpinum</name>
    <dbReference type="NCBI Taxonomy" id="3016050"/>
    <lineage>
        <taxon>Bacteria</taxon>
        <taxon>Bacillati</taxon>
        <taxon>Vulcanimicrobiota</taxon>
        <taxon>Vulcanimicrobiia</taxon>
        <taxon>Vulcanimicrobiales</taxon>
        <taxon>Vulcanimicrobiaceae</taxon>
        <taxon>Vulcanimicrobium</taxon>
    </lineage>
</organism>
<keyword evidence="2" id="KW-0274">FAD</keyword>
<dbReference type="Pfam" id="PF01565">
    <property type="entry name" value="FAD_binding_4"/>
    <property type="match status" value="1"/>
</dbReference>
<accession>A0AAN1XWL9</accession>
<evidence type="ECO:0000256" key="1">
    <source>
        <dbReference type="ARBA" id="ARBA00022630"/>
    </source>
</evidence>
<dbReference type="SUPFAM" id="SSF55103">
    <property type="entry name" value="FAD-linked oxidases, C-terminal domain"/>
    <property type="match status" value="1"/>
</dbReference>
<dbReference type="PANTHER" id="PTHR11748:SF103">
    <property type="entry name" value="GLYCOLATE OXIDASE SUBUNIT GLCE"/>
    <property type="match status" value="1"/>
</dbReference>
<dbReference type="KEGG" id="vab:WPS_09390"/>
<dbReference type="PANTHER" id="PTHR11748">
    <property type="entry name" value="D-LACTATE DEHYDROGENASE"/>
    <property type="match status" value="1"/>
</dbReference>
<dbReference type="SUPFAM" id="SSF56176">
    <property type="entry name" value="FAD-binding/transporter-associated domain-like"/>
    <property type="match status" value="1"/>
</dbReference>
<dbReference type="GO" id="GO:0003824">
    <property type="term" value="F:catalytic activity"/>
    <property type="evidence" value="ECO:0007669"/>
    <property type="project" value="InterPro"/>
</dbReference>
<evidence type="ECO:0000313" key="4">
    <source>
        <dbReference type="EMBL" id="BDE05663.1"/>
    </source>
</evidence>
<dbReference type="Proteomes" id="UP001317532">
    <property type="component" value="Chromosome"/>
</dbReference>